<gene>
    <name evidence="2" type="ORF">TSAR_002316</name>
</gene>
<keyword evidence="1" id="KW-0732">Signal</keyword>
<sequence length="65" mass="7526">MYPRFILLFVIVCCCIVFAVSDEKEEPLAKCRARCNRLYVKHRTDQKGKQTCYDKCTGIVDSMTS</sequence>
<organism evidence="2 3">
    <name type="scientific">Trichomalopsis sarcophagae</name>
    <dbReference type="NCBI Taxonomy" id="543379"/>
    <lineage>
        <taxon>Eukaryota</taxon>
        <taxon>Metazoa</taxon>
        <taxon>Ecdysozoa</taxon>
        <taxon>Arthropoda</taxon>
        <taxon>Hexapoda</taxon>
        <taxon>Insecta</taxon>
        <taxon>Pterygota</taxon>
        <taxon>Neoptera</taxon>
        <taxon>Endopterygota</taxon>
        <taxon>Hymenoptera</taxon>
        <taxon>Apocrita</taxon>
        <taxon>Proctotrupomorpha</taxon>
        <taxon>Chalcidoidea</taxon>
        <taxon>Pteromalidae</taxon>
        <taxon>Pteromalinae</taxon>
        <taxon>Trichomalopsis</taxon>
    </lineage>
</organism>
<dbReference type="EMBL" id="NNAY01000670">
    <property type="protein sequence ID" value="OXU27081.1"/>
    <property type="molecule type" value="Genomic_DNA"/>
</dbReference>
<dbReference type="Proteomes" id="UP000215335">
    <property type="component" value="Unassembled WGS sequence"/>
</dbReference>
<feature type="chain" id="PRO_5013212052" evidence="1">
    <location>
        <begin position="22"/>
        <end position="65"/>
    </location>
</feature>
<evidence type="ECO:0000256" key="1">
    <source>
        <dbReference type="SAM" id="SignalP"/>
    </source>
</evidence>
<comment type="caution">
    <text evidence="2">The sequence shown here is derived from an EMBL/GenBank/DDBJ whole genome shotgun (WGS) entry which is preliminary data.</text>
</comment>
<keyword evidence="3" id="KW-1185">Reference proteome</keyword>
<feature type="signal peptide" evidence="1">
    <location>
        <begin position="1"/>
        <end position="21"/>
    </location>
</feature>
<dbReference type="AlphaFoldDB" id="A0A232F8B4"/>
<proteinExistence type="predicted"/>
<reference evidence="2 3" key="1">
    <citation type="journal article" date="2017" name="Curr. Biol.">
        <title>The Evolution of Venom by Co-option of Single-Copy Genes.</title>
        <authorList>
            <person name="Martinson E.O."/>
            <person name="Mrinalini"/>
            <person name="Kelkar Y.D."/>
            <person name="Chang C.H."/>
            <person name="Werren J.H."/>
        </authorList>
    </citation>
    <scope>NUCLEOTIDE SEQUENCE [LARGE SCALE GENOMIC DNA]</scope>
    <source>
        <strain evidence="2 3">Alberta</strain>
        <tissue evidence="2">Whole body</tissue>
    </source>
</reference>
<name>A0A232F8B4_9HYME</name>
<evidence type="ECO:0000313" key="2">
    <source>
        <dbReference type="EMBL" id="OXU27081.1"/>
    </source>
</evidence>
<accession>A0A232F8B4</accession>
<evidence type="ECO:0000313" key="3">
    <source>
        <dbReference type="Proteomes" id="UP000215335"/>
    </source>
</evidence>
<protein>
    <submittedName>
        <fullName evidence="2">Uncharacterized protein</fullName>
    </submittedName>
</protein>